<keyword evidence="2" id="KW-0413">Isomerase</keyword>
<dbReference type="InterPro" id="IPR050312">
    <property type="entry name" value="IolE/XylAMocC-like"/>
</dbReference>
<feature type="domain" description="Xylose isomerase-like TIM barrel" evidence="1">
    <location>
        <begin position="23"/>
        <end position="240"/>
    </location>
</feature>
<name>A0A949JXT9_9FIRM</name>
<sequence length="263" mass="30396">MFLTGRNQMILDHSLVDTMRMFQKMGYGGMELSIVRGLTSVLALDYLDDYVIREVNEVSEELNFPVTALACHQNYVTDELTFQAQKRLLASARKYHTDIVIMSTFIPYEIRENTPEVYDKLVVRTGELCKAAEYHGVKLAIEVEPNQLFHNLNIFFDVAEKVNSPALKLNFDVGHMYLSEVDLEQAIDRAKDFIVYSHIDNMCMGEHCHKLPWEGEIDLKAVYRKLKETCYDGPVSLDIYLQDYEKVAPKCLEYVNREVFGQL</sequence>
<gene>
    <name evidence="2" type="ORF">KTH89_04230</name>
</gene>
<dbReference type="AlphaFoldDB" id="A0A949JXT9"/>
<protein>
    <submittedName>
        <fullName evidence="2">Sugar phosphate isomerase/epimerase</fullName>
    </submittedName>
</protein>
<dbReference type="Pfam" id="PF01261">
    <property type="entry name" value="AP_endonuc_2"/>
    <property type="match status" value="1"/>
</dbReference>
<dbReference type="RefSeq" id="WP_238720716.1">
    <property type="nucleotide sequence ID" value="NZ_JAHQCW010000004.1"/>
</dbReference>
<dbReference type="Proteomes" id="UP000712157">
    <property type="component" value="Unassembled WGS sequence"/>
</dbReference>
<comment type="caution">
    <text evidence="2">The sequence shown here is derived from an EMBL/GenBank/DDBJ whole genome shotgun (WGS) entry which is preliminary data.</text>
</comment>
<organism evidence="2 3">
    <name type="scientific">Diplocloster agilis</name>
    <dbReference type="NCBI Taxonomy" id="2850323"/>
    <lineage>
        <taxon>Bacteria</taxon>
        <taxon>Bacillati</taxon>
        <taxon>Bacillota</taxon>
        <taxon>Clostridia</taxon>
        <taxon>Lachnospirales</taxon>
        <taxon>Lachnospiraceae</taxon>
        <taxon>Diplocloster</taxon>
    </lineage>
</organism>
<accession>A0A949JXT9</accession>
<evidence type="ECO:0000259" key="1">
    <source>
        <dbReference type="Pfam" id="PF01261"/>
    </source>
</evidence>
<dbReference type="InterPro" id="IPR013022">
    <property type="entry name" value="Xyl_isomerase-like_TIM-brl"/>
</dbReference>
<evidence type="ECO:0000313" key="2">
    <source>
        <dbReference type="EMBL" id="MBU9735732.1"/>
    </source>
</evidence>
<dbReference type="Gene3D" id="3.20.20.150">
    <property type="entry name" value="Divalent-metal-dependent TIM barrel enzymes"/>
    <property type="match status" value="1"/>
</dbReference>
<evidence type="ECO:0000313" key="3">
    <source>
        <dbReference type="Proteomes" id="UP000712157"/>
    </source>
</evidence>
<dbReference type="PANTHER" id="PTHR12110">
    <property type="entry name" value="HYDROXYPYRUVATE ISOMERASE"/>
    <property type="match status" value="1"/>
</dbReference>
<dbReference type="PANTHER" id="PTHR12110:SF21">
    <property type="entry name" value="XYLOSE ISOMERASE-LIKE TIM BARREL DOMAIN-CONTAINING PROTEIN"/>
    <property type="match status" value="1"/>
</dbReference>
<dbReference type="InterPro" id="IPR036237">
    <property type="entry name" value="Xyl_isomerase-like_sf"/>
</dbReference>
<proteinExistence type="predicted"/>
<dbReference type="SUPFAM" id="SSF51658">
    <property type="entry name" value="Xylose isomerase-like"/>
    <property type="match status" value="1"/>
</dbReference>
<keyword evidence="3" id="KW-1185">Reference proteome</keyword>
<dbReference type="EMBL" id="JAHQCW010000004">
    <property type="protein sequence ID" value="MBU9735732.1"/>
    <property type="molecule type" value="Genomic_DNA"/>
</dbReference>
<reference evidence="2" key="1">
    <citation type="submission" date="2021-06" db="EMBL/GenBank/DDBJ databases">
        <title>Description of novel taxa of the family Lachnospiraceae.</title>
        <authorList>
            <person name="Chaplin A.V."/>
            <person name="Sokolova S.R."/>
            <person name="Pikina A.P."/>
            <person name="Korzhanova M."/>
            <person name="Belova V."/>
            <person name="Korostin D."/>
            <person name="Efimov B.A."/>
        </authorList>
    </citation>
    <scope>NUCLEOTIDE SEQUENCE</scope>
    <source>
        <strain evidence="2">ASD5720</strain>
    </source>
</reference>
<dbReference type="GO" id="GO:0016853">
    <property type="term" value="F:isomerase activity"/>
    <property type="evidence" value="ECO:0007669"/>
    <property type="project" value="UniProtKB-KW"/>
</dbReference>